<evidence type="ECO:0000313" key="2">
    <source>
        <dbReference type="Proteomes" id="UP000199469"/>
    </source>
</evidence>
<accession>A0A1I0S243</accession>
<gene>
    <name evidence="1" type="ORF">SAMN05421841_3823</name>
</gene>
<name>A0A1I0S243_9FLAO</name>
<dbReference type="EMBL" id="FOIU01000004">
    <property type="protein sequence ID" value="SEW48548.1"/>
    <property type="molecule type" value="Genomic_DNA"/>
</dbReference>
<sequence length="68" mass="8242">MKKNRFKNECQKKIFIENYSEEKKACIDNVEGLYVFIRLLLTITNHLIITSKTTHSLFVFFFNFHMQH</sequence>
<protein>
    <submittedName>
        <fullName evidence="1">Uncharacterized protein</fullName>
    </submittedName>
</protein>
<evidence type="ECO:0000313" key="1">
    <source>
        <dbReference type="EMBL" id="SEW48548.1"/>
    </source>
</evidence>
<dbReference type="Proteomes" id="UP000199469">
    <property type="component" value="Unassembled WGS sequence"/>
</dbReference>
<organism evidence="1 2">
    <name type="scientific">Chryseobacterium wanjuense</name>
    <dbReference type="NCBI Taxonomy" id="356305"/>
    <lineage>
        <taxon>Bacteria</taxon>
        <taxon>Pseudomonadati</taxon>
        <taxon>Bacteroidota</taxon>
        <taxon>Flavobacteriia</taxon>
        <taxon>Flavobacteriales</taxon>
        <taxon>Weeksellaceae</taxon>
        <taxon>Chryseobacterium group</taxon>
        <taxon>Chryseobacterium</taxon>
    </lineage>
</organism>
<dbReference type="STRING" id="356305.SAMN05421841_3823"/>
<keyword evidence="2" id="KW-1185">Reference proteome</keyword>
<reference evidence="2" key="1">
    <citation type="submission" date="2016-10" db="EMBL/GenBank/DDBJ databases">
        <authorList>
            <person name="Varghese N."/>
            <person name="Submissions S."/>
        </authorList>
    </citation>
    <scope>NUCLEOTIDE SEQUENCE [LARGE SCALE GENOMIC DNA]</scope>
    <source>
        <strain evidence="2">DSM 17724</strain>
    </source>
</reference>
<proteinExistence type="predicted"/>
<dbReference type="AlphaFoldDB" id="A0A1I0S243"/>